<dbReference type="InterPro" id="IPR000182">
    <property type="entry name" value="GNAT_dom"/>
</dbReference>
<accession>A0A2M8W2W4</accession>
<dbReference type="InterPro" id="IPR051016">
    <property type="entry name" value="Diverse_Substrate_AcTransf"/>
</dbReference>
<evidence type="ECO:0000313" key="5">
    <source>
        <dbReference type="Proteomes" id="UP000228531"/>
    </source>
</evidence>
<sequence>MIQIRPYAPAGADDFLTLNRALLVHYDIPPATSAEETKLMSLLDQGRYLSCEIAYVSETPAAFATWALVFPAGAGMALFMKELFVAPAFQGQGVGRAMMAHLTQIAIREGCKRIDWQTDADNLGARTFYNNIGASVIDKVSYRVTASEYDRLLKDGVGKD</sequence>
<gene>
    <name evidence="4" type="ORF">BC777_3265</name>
</gene>
<organism evidence="4 5">
    <name type="scientific">Yoonia maricola</name>
    <dbReference type="NCBI Taxonomy" id="420999"/>
    <lineage>
        <taxon>Bacteria</taxon>
        <taxon>Pseudomonadati</taxon>
        <taxon>Pseudomonadota</taxon>
        <taxon>Alphaproteobacteria</taxon>
        <taxon>Rhodobacterales</taxon>
        <taxon>Paracoccaceae</taxon>
        <taxon>Yoonia</taxon>
    </lineage>
</organism>
<proteinExistence type="predicted"/>
<dbReference type="OrthoDB" id="7995647at2"/>
<dbReference type="GO" id="GO:0008080">
    <property type="term" value="F:N-acetyltransferase activity"/>
    <property type="evidence" value="ECO:0007669"/>
    <property type="project" value="TreeGrafter"/>
</dbReference>
<dbReference type="SUPFAM" id="SSF55729">
    <property type="entry name" value="Acyl-CoA N-acyltransferases (Nat)"/>
    <property type="match status" value="1"/>
</dbReference>
<dbReference type="PANTHER" id="PTHR10545:SF29">
    <property type="entry name" value="GH14572P-RELATED"/>
    <property type="match status" value="1"/>
</dbReference>
<evidence type="ECO:0000256" key="1">
    <source>
        <dbReference type="ARBA" id="ARBA00022679"/>
    </source>
</evidence>
<keyword evidence="1 4" id="KW-0808">Transferase</keyword>
<comment type="caution">
    <text evidence="4">The sequence shown here is derived from an EMBL/GenBank/DDBJ whole genome shotgun (WGS) entry which is preliminary data.</text>
</comment>
<feature type="domain" description="N-acetyltransferase" evidence="3">
    <location>
        <begin position="2"/>
        <end position="154"/>
    </location>
</feature>
<evidence type="ECO:0000259" key="3">
    <source>
        <dbReference type="PROSITE" id="PS51186"/>
    </source>
</evidence>
<dbReference type="CDD" id="cd04301">
    <property type="entry name" value="NAT_SF"/>
    <property type="match status" value="1"/>
</dbReference>
<dbReference type="RefSeq" id="WP_100369199.1">
    <property type="nucleotide sequence ID" value="NZ_PGTY01000003.1"/>
</dbReference>
<dbReference type="Proteomes" id="UP000228531">
    <property type="component" value="Unassembled WGS sequence"/>
</dbReference>
<reference evidence="4 5" key="1">
    <citation type="submission" date="2017-11" db="EMBL/GenBank/DDBJ databases">
        <title>Genomic Encyclopedia of Archaeal and Bacterial Type Strains, Phase II (KMG-II): From Individual Species to Whole Genera.</title>
        <authorList>
            <person name="Goeker M."/>
        </authorList>
    </citation>
    <scope>NUCLEOTIDE SEQUENCE [LARGE SCALE GENOMIC DNA]</scope>
    <source>
        <strain evidence="4 5">DSM 29128</strain>
    </source>
</reference>
<dbReference type="InterPro" id="IPR016181">
    <property type="entry name" value="Acyl_CoA_acyltransferase"/>
</dbReference>
<dbReference type="EMBL" id="PGTY01000003">
    <property type="protein sequence ID" value="PJI85264.1"/>
    <property type="molecule type" value="Genomic_DNA"/>
</dbReference>
<dbReference type="Gene3D" id="3.40.630.30">
    <property type="match status" value="1"/>
</dbReference>
<protein>
    <submittedName>
        <fullName evidence="4">Acetyltransferase (GNAT) family protein</fullName>
    </submittedName>
</protein>
<keyword evidence="5" id="KW-1185">Reference proteome</keyword>
<keyword evidence="2" id="KW-0012">Acyltransferase</keyword>
<evidence type="ECO:0000256" key="2">
    <source>
        <dbReference type="ARBA" id="ARBA00023315"/>
    </source>
</evidence>
<name>A0A2M8W2W4_9RHOB</name>
<evidence type="ECO:0000313" key="4">
    <source>
        <dbReference type="EMBL" id="PJI85264.1"/>
    </source>
</evidence>
<dbReference type="AlphaFoldDB" id="A0A2M8W2W4"/>
<dbReference type="PANTHER" id="PTHR10545">
    <property type="entry name" value="DIAMINE N-ACETYLTRANSFERASE"/>
    <property type="match status" value="1"/>
</dbReference>
<dbReference type="Pfam" id="PF00583">
    <property type="entry name" value="Acetyltransf_1"/>
    <property type="match status" value="1"/>
</dbReference>
<dbReference type="PROSITE" id="PS51186">
    <property type="entry name" value="GNAT"/>
    <property type="match status" value="1"/>
</dbReference>